<feature type="region of interest" description="Disordered" evidence="2">
    <location>
        <begin position="16"/>
        <end position="48"/>
    </location>
</feature>
<dbReference type="NCBIfam" id="NF002696">
    <property type="entry name" value="PRK02487.1-5"/>
    <property type="match status" value="1"/>
</dbReference>
<reference evidence="3 4" key="2">
    <citation type="journal article" date="2015" name="Stand. Genomic Sci.">
        <title>Draft genome sequence of Cellulomonas carbonis T26(T) and comparative analysis of six Cellulomonas genomes.</title>
        <authorList>
            <person name="Zhuang W."/>
            <person name="Zhang S."/>
            <person name="Xia X."/>
            <person name="Wang G."/>
        </authorList>
    </citation>
    <scope>NUCLEOTIDE SEQUENCE [LARGE SCALE GENOMIC DNA]</scope>
    <source>
        <strain evidence="3 4">T26</strain>
    </source>
</reference>
<dbReference type="Gene3D" id="3.30.450.150">
    <property type="entry name" value="Haem-degrading domain"/>
    <property type="match status" value="1"/>
</dbReference>
<keyword evidence="4" id="KW-1185">Reference proteome</keyword>
<gene>
    <name evidence="3" type="ORF">N868_07515</name>
</gene>
<evidence type="ECO:0000256" key="2">
    <source>
        <dbReference type="SAM" id="MobiDB-lite"/>
    </source>
</evidence>
<dbReference type="HAMAP" id="MF_00761">
    <property type="entry name" value="UPF0303"/>
    <property type="match status" value="1"/>
</dbReference>
<dbReference type="Pfam" id="PF03928">
    <property type="entry name" value="HbpS-like"/>
    <property type="match status" value="1"/>
</dbReference>
<dbReference type="EMBL" id="AXCY01000015">
    <property type="protein sequence ID" value="KGM11728.1"/>
    <property type="molecule type" value="Genomic_DNA"/>
</dbReference>
<dbReference type="AlphaFoldDB" id="A0A0A0BTM7"/>
<dbReference type="PANTHER" id="PTHR28255">
    <property type="match status" value="1"/>
</dbReference>
<name>A0A0A0BTM7_9CELL</name>
<dbReference type="InterPro" id="IPR038084">
    <property type="entry name" value="PduO/GlcC-like_sf"/>
</dbReference>
<comment type="similarity">
    <text evidence="1">Belongs to the UPF0303 family.</text>
</comment>
<evidence type="ECO:0000313" key="3">
    <source>
        <dbReference type="EMBL" id="KGM11728.1"/>
    </source>
</evidence>
<dbReference type="SUPFAM" id="SSF143744">
    <property type="entry name" value="GlcG-like"/>
    <property type="match status" value="1"/>
</dbReference>
<dbReference type="InterPro" id="IPR005624">
    <property type="entry name" value="PduO/GlcC-like"/>
</dbReference>
<sequence>MVPSVVSSVVREQREPVSVGYGRLSPGGPMTHHEKHHTHDDASGATPGASAAHLVAEVEQQQARLQLTRFDNDDAFRLGILLVEMARERRLPVTVDVRRHGHVLFHVSLPGTTPDNDTWVERKSRVVDRFGAPSFLVGLRSRLKGRTFEEDSGLAVQEYAAHGGSFPLTVRDVGPVGTVTVSGLPQAEDHALVVEALEAFLDGRA</sequence>
<accession>A0A0A0BTM7</accession>
<evidence type="ECO:0000256" key="1">
    <source>
        <dbReference type="HAMAP-Rule" id="MF_00761"/>
    </source>
</evidence>
<dbReference type="Proteomes" id="UP000029839">
    <property type="component" value="Unassembled WGS sequence"/>
</dbReference>
<organism evidence="3 4">
    <name type="scientific">Cellulomonas carbonis T26</name>
    <dbReference type="NCBI Taxonomy" id="947969"/>
    <lineage>
        <taxon>Bacteria</taxon>
        <taxon>Bacillati</taxon>
        <taxon>Actinomycetota</taxon>
        <taxon>Actinomycetes</taxon>
        <taxon>Micrococcales</taxon>
        <taxon>Cellulomonadaceae</taxon>
        <taxon>Cellulomonas</taxon>
    </lineage>
</organism>
<dbReference type="InterPro" id="IPR010371">
    <property type="entry name" value="YBR137W-like"/>
</dbReference>
<protein>
    <recommendedName>
        <fullName evidence="1">UPF0303 protein N868_07515</fullName>
    </recommendedName>
</protein>
<comment type="caution">
    <text evidence="3">The sequence shown here is derived from an EMBL/GenBank/DDBJ whole genome shotgun (WGS) entry which is preliminary data.</text>
</comment>
<reference evidence="3 4" key="1">
    <citation type="submission" date="2013-08" db="EMBL/GenBank/DDBJ databases">
        <title>Genome sequencing of Cellulomonas carbonis T26.</title>
        <authorList>
            <person name="Chen F."/>
            <person name="Li Y."/>
            <person name="Wang G."/>
        </authorList>
    </citation>
    <scope>NUCLEOTIDE SEQUENCE [LARGE SCALE GENOMIC DNA]</scope>
    <source>
        <strain evidence="3 4">T26</strain>
    </source>
</reference>
<evidence type="ECO:0000313" key="4">
    <source>
        <dbReference type="Proteomes" id="UP000029839"/>
    </source>
</evidence>
<proteinExistence type="inferred from homology"/>
<dbReference type="PANTHER" id="PTHR28255:SF1">
    <property type="entry name" value="UPF0303 PROTEIN YBR137W"/>
    <property type="match status" value="1"/>
</dbReference>